<evidence type="ECO:0000256" key="7">
    <source>
        <dbReference type="ARBA" id="ARBA00031267"/>
    </source>
</evidence>
<dbReference type="InterPro" id="IPR011948">
    <property type="entry name" value="Dullard_phosphatase"/>
</dbReference>
<evidence type="ECO:0000256" key="4">
    <source>
        <dbReference type="ARBA" id="ARBA00022602"/>
    </source>
</evidence>
<dbReference type="GO" id="GO:0005968">
    <property type="term" value="C:Rab-protein geranylgeranyltransferase complex"/>
    <property type="evidence" value="ECO:0007669"/>
    <property type="project" value="TreeGrafter"/>
</dbReference>
<dbReference type="SUPFAM" id="SSF48439">
    <property type="entry name" value="Protein prenylyltransferase"/>
    <property type="match status" value="1"/>
</dbReference>
<dbReference type="FunFam" id="1.25.40.120:FF:000035">
    <property type="entry name" value="Geranylgeranyl transferase type-2 subunit alpha"/>
    <property type="match status" value="1"/>
</dbReference>
<keyword evidence="12" id="KW-1185">Reference proteome</keyword>
<dbReference type="InParanoid" id="A0A6L2PC97"/>
<evidence type="ECO:0000313" key="11">
    <source>
        <dbReference type="EMBL" id="GFG30169.1"/>
    </source>
</evidence>
<dbReference type="PANTHER" id="PTHR11129:SF2">
    <property type="entry name" value="GERANYLGERANYL TRANSFERASE TYPE-2 SUBUNIT ALPHA"/>
    <property type="match status" value="1"/>
</dbReference>
<dbReference type="FunCoup" id="A0A6L2PC97">
    <property type="interactions" value="714"/>
</dbReference>
<dbReference type="Gene3D" id="2.60.40.1130">
    <property type="entry name" value="Rab geranylgeranyltransferase alpha-subunit, insert domain"/>
    <property type="match status" value="1"/>
</dbReference>
<name>A0A6L2PC97_COPFO</name>
<keyword evidence="6" id="KW-0677">Repeat</keyword>
<reference evidence="12" key="1">
    <citation type="submission" date="2020-01" db="EMBL/GenBank/DDBJ databases">
        <title>Draft genome sequence of the Termite Coptotermes fromosanus.</title>
        <authorList>
            <person name="Itakura S."/>
            <person name="Yosikawa Y."/>
            <person name="Umezawa K."/>
        </authorList>
    </citation>
    <scope>NUCLEOTIDE SEQUENCE [LARGE SCALE GENOMIC DNA]</scope>
</reference>
<dbReference type="PROSITE" id="PS50969">
    <property type="entry name" value="FCP1"/>
    <property type="match status" value="1"/>
</dbReference>
<dbReference type="Gene3D" id="3.40.50.1000">
    <property type="entry name" value="HAD superfamily/HAD-like"/>
    <property type="match status" value="1"/>
</dbReference>
<dbReference type="Proteomes" id="UP000502823">
    <property type="component" value="Unassembled WGS sequence"/>
</dbReference>
<dbReference type="EMBL" id="BLKM01000200">
    <property type="protein sequence ID" value="GFG30169.1"/>
    <property type="molecule type" value="Genomic_DNA"/>
</dbReference>
<dbReference type="PROSITE" id="PS51147">
    <property type="entry name" value="PFTA"/>
    <property type="match status" value="5"/>
</dbReference>
<dbReference type="GO" id="GO:0016791">
    <property type="term" value="F:phosphatase activity"/>
    <property type="evidence" value="ECO:0007669"/>
    <property type="project" value="InterPro"/>
</dbReference>
<dbReference type="NCBIfam" id="TIGR02251">
    <property type="entry name" value="HIF-SF_euk"/>
    <property type="match status" value="1"/>
</dbReference>
<dbReference type="Pfam" id="PF03031">
    <property type="entry name" value="NIF"/>
    <property type="match status" value="1"/>
</dbReference>
<dbReference type="PANTHER" id="PTHR11129">
    <property type="entry name" value="PROTEIN FARNESYLTRANSFERASE ALPHA SUBUNIT/RAB GERANYLGERANYL TRANSFERASE ALPHA SUBUNIT"/>
    <property type="match status" value="1"/>
</dbReference>
<accession>A0A6L2PC97</accession>
<comment type="function">
    <text evidence="9">Catalyzes the transfer of a geranyl-geranyl moiety from geranyl-geranyl pyrophosphate to cysteines occuring in specific C-terminal amino acid sequences.</text>
</comment>
<dbReference type="OrthoDB" id="1658at2759"/>
<dbReference type="CDD" id="cd07521">
    <property type="entry name" value="HAD_FCP1-like"/>
    <property type="match status" value="1"/>
</dbReference>
<dbReference type="InterPro" id="IPR004274">
    <property type="entry name" value="FCP1_dom"/>
</dbReference>
<evidence type="ECO:0000256" key="6">
    <source>
        <dbReference type="ARBA" id="ARBA00022737"/>
    </source>
</evidence>
<evidence type="ECO:0000256" key="5">
    <source>
        <dbReference type="ARBA" id="ARBA00022679"/>
    </source>
</evidence>
<evidence type="ECO:0000256" key="3">
    <source>
        <dbReference type="ARBA" id="ARBA00014772"/>
    </source>
</evidence>
<sequence length="735" mass="84539">MDKFSVMVCLSLQHGRVKTKTSAENQEAKRKEKEKKSRLYKIGIEKAFKKRQTGEYDDEALAISAQLLVANPDITTLWNIRREVILHFKDEDQRSEGEIQQQMQSELRLIEQCLCANPKSYGGWNHRRWVLNNMRIPIWEQELALCNKYLELDERNFLCWDYRRFVVERSKICAADEFEYSSKKIMTNFSNYSSWHYRSRLLPLIYPDPTGKLPIQESKHKEELELVQNAAFTDPSDQSPWFYQRWLLGRTHQPLMLSQVNVSSGVVCVSLTHCISVTRSNSDMHLELKVDGENFPTTWKSTSGQLYSHVWISPLSEDLFAGNKKPAIVVSLLSGTSLVHCMSLNAGKRQVTIKPQFSAGFSEGITSVLQDELDSCMQLLDLEPDSKWTLLTCVLLMQAIDRHRYQEDTFAKLIQLTEVDCHRSGYYRDLWSRYKMEYTIDKCSELDQNIDLSCLNLTALYNCHYLSCVHTVDLSNNNLTSRSLPQLHPLQCCQVLKLESNAITSLHGMPTLMSLQILSLQGNTIKTAEEVKFLQPCTNLSSVDLRDNPAEKDEMLKELPISNADFVVPVEIDGTVHQVYVLKRPYVDEFLQRMGELYECVLFTASLAKYADPVADLLDRWGVFRSRLFRESCVFHRGNYVKDLNKLGRDLQKVIIVDNSPASYIFHPDNAVEWLGESRRAQETPGLISSLVIKLVLDKTSSLRCDSSEQHSLLDCMWDQNDTQASTSDISYCRM</sequence>
<protein>
    <recommendedName>
        <fullName evidence="3 9">Geranylgeranyl transferase type-2 subunit alpha</fullName>
        <ecNumber evidence="2 9">2.5.1.60</ecNumber>
    </recommendedName>
    <alternativeName>
        <fullName evidence="7 9">Geranylgeranyl transferase type II subunit alpha</fullName>
    </alternativeName>
</protein>
<proteinExistence type="inferred from homology"/>
<dbReference type="EC" id="2.5.1.60" evidence="2 9"/>
<evidence type="ECO:0000259" key="10">
    <source>
        <dbReference type="PROSITE" id="PS50969"/>
    </source>
</evidence>
<feature type="domain" description="FCP1 homology" evidence="10">
    <location>
        <begin position="509"/>
        <end position="699"/>
    </location>
</feature>
<dbReference type="InterPro" id="IPR023214">
    <property type="entry name" value="HAD_sf"/>
</dbReference>
<evidence type="ECO:0000256" key="1">
    <source>
        <dbReference type="ARBA" id="ARBA00006734"/>
    </source>
</evidence>
<organism evidence="11 12">
    <name type="scientific">Coptotermes formosanus</name>
    <name type="common">Formosan subterranean termite</name>
    <dbReference type="NCBI Taxonomy" id="36987"/>
    <lineage>
        <taxon>Eukaryota</taxon>
        <taxon>Metazoa</taxon>
        <taxon>Ecdysozoa</taxon>
        <taxon>Arthropoda</taxon>
        <taxon>Hexapoda</taxon>
        <taxon>Insecta</taxon>
        <taxon>Pterygota</taxon>
        <taxon>Neoptera</taxon>
        <taxon>Polyneoptera</taxon>
        <taxon>Dictyoptera</taxon>
        <taxon>Blattodea</taxon>
        <taxon>Blattoidea</taxon>
        <taxon>Termitoidae</taxon>
        <taxon>Rhinotermitidae</taxon>
        <taxon>Coptotermes</taxon>
    </lineage>
</organism>
<keyword evidence="5 9" id="KW-0808">Transferase</keyword>
<dbReference type="Pfam" id="PF01239">
    <property type="entry name" value="PPTA"/>
    <property type="match status" value="4"/>
</dbReference>
<dbReference type="SUPFAM" id="SSF52075">
    <property type="entry name" value="Outer arm dynein light chain 1"/>
    <property type="match status" value="1"/>
</dbReference>
<evidence type="ECO:0000313" key="12">
    <source>
        <dbReference type="Proteomes" id="UP000502823"/>
    </source>
</evidence>
<evidence type="ECO:0000256" key="2">
    <source>
        <dbReference type="ARBA" id="ARBA00012656"/>
    </source>
</evidence>
<dbReference type="InterPro" id="IPR002088">
    <property type="entry name" value="Prenyl_trans_a"/>
</dbReference>
<comment type="caution">
    <text evidence="11">The sequence shown here is derived from an EMBL/GenBank/DDBJ whole genome shotgun (WGS) entry which is preliminary data.</text>
</comment>
<dbReference type="GO" id="GO:0097354">
    <property type="term" value="P:prenylation"/>
    <property type="evidence" value="ECO:0007669"/>
    <property type="project" value="UniProtKB-UniRule"/>
</dbReference>
<dbReference type="SMART" id="SM00577">
    <property type="entry name" value="CPDc"/>
    <property type="match status" value="1"/>
</dbReference>
<gene>
    <name evidence="11" type="ORF">Cfor_10156</name>
</gene>
<dbReference type="InterPro" id="IPR036412">
    <property type="entry name" value="HAD-like_sf"/>
</dbReference>
<evidence type="ECO:0000256" key="9">
    <source>
        <dbReference type="RuleBase" id="RU367120"/>
    </source>
</evidence>
<dbReference type="Gene3D" id="1.25.40.120">
    <property type="entry name" value="Protein prenylyltransferase"/>
    <property type="match status" value="1"/>
</dbReference>
<dbReference type="SUPFAM" id="SSF56784">
    <property type="entry name" value="HAD-like"/>
    <property type="match status" value="1"/>
</dbReference>
<dbReference type="GO" id="GO:0004663">
    <property type="term" value="F:Rab geranylgeranyltransferase activity"/>
    <property type="evidence" value="ECO:0007669"/>
    <property type="project" value="UniProtKB-UniRule"/>
</dbReference>
<comment type="similarity">
    <text evidence="1 9">Belongs to the protein prenyltransferase subunit alpha family.</text>
</comment>
<dbReference type="AlphaFoldDB" id="A0A6L2PC97"/>
<keyword evidence="4 9" id="KW-0637">Prenyltransferase</keyword>
<comment type="catalytic activity">
    <reaction evidence="8 9">
        <text>geranylgeranyl diphosphate + L-cysteinyl-[protein] = S-geranylgeranyl-L-cysteinyl-[protein] + diphosphate</text>
        <dbReference type="Rhea" id="RHEA:21240"/>
        <dbReference type="Rhea" id="RHEA-COMP:10131"/>
        <dbReference type="Rhea" id="RHEA-COMP:11537"/>
        <dbReference type="ChEBI" id="CHEBI:29950"/>
        <dbReference type="ChEBI" id="CHEBI:33019"/>
        <dbReference type="ChEBI" id="CHEBI:57533"/>
        <dbReference type="ChEBI" id="CHEBI:86021"/>
        <dbReference type="EC" id="2.5.1.60"/>
    </reaction>
</comment>
<evidence type="ECO:0000256" key="8">
    <source>
        <dbReference type="ARBA" id="ARBA00047658"/>
    </source>
</evidence>